<dbReference type="PANTHER" id="PTHR35024">
    <property type="entry name" value="HYPOTHETICAL CYTOSOLIC PROTEIN"/>
    <property type="match status" value="1"/>
</dbReference>
<name>A0A7V3YH90_9BACT</name>
<gene>
    <name evidence="2" type="ORF">ENV30_07195</name>
</gene>
<protein>
    <submittedName>
        <fullName evidence="2">Polymer-forming cytoskeletal protein</fullName>
    </submittedName>
</protein>
<evidence type="ECO:0000256" key="1">
    <source>
        <dbReference type="ARBA" id="ARBA00044755"/>
    </source>
</evidence>
<comment type="caution">
    <text evidence="2">The sequence shown here is derived from an EMBL/GenBank/DDBJ whole genome shotgun (WGS) entry which is preliminary data.</text>
</comment>
<dbReference type="PANTHER" id="PTHR35024:SF4">
    <property type="entry name" value="POLYMER-FORMING CYTOSKELETAL PROTEIN"/>
    <property type="match status" value="1"/>
</dbReference>
<dbReference type="AlphaFoldDB" id="A0A7V3YH90"/>
<proteinExistence type="inferred from homology"/>
<comment type="similarity">
    <text evidence="1">Belongs to the bactofilin family.</text>
</comment>
<sequence>MSVLAILVQWKNTLLGKLWRKFDPVFSQYPVDVFFPQGVFFDGEVESASLIRVEGEVRGSIRCPVVVFAATSKATVEVESRCLYIEGYCRGVFRSDMLYLAPSGHVEGDIHTETLYIEDGARMRGRICVGGHGKTHAAWEALTS</sequence>
<dbReference type="EMBL" id="DTFV01000104">
    <property type="protein sequence ID" value="HGI31072.1"/>
    <property type="molecule type" value="Genomic_DNA"/>
</dbReference>
<organism evidence="2">
    <name type="scientific">Candidatus Caldatribacterium californiense</name>
    <dbReference type="NCBI Taxonomy" id="1454726"/>
    <lineage>
        <taxon>Bacteria</taxon>
        <taxon>Pseudomonadati</taxon>
        <taxon>Atribacterota</taxon>
        <taxon>Atribacteria</taxon>
        <taxon>Atribacterales</taxon>
        <taxon>Candidatus Caldatribacteriaceae</taxon>
        <taxon>Candidatus Caldatribacterium</taxon>
    </lineage>
</organism>
<dbReference type="Pfam" id="PF04519">
    <property type="entry name" value="Bactofilin"/>
    <property type="match status" value="1"/>
</dbReference>
<accession>A0A7V3YH90</accession>
<reference evidence="2" key="1">
    <citation type="journal article" date="2020" name="mSystems">
        <title>Genome- and Community-Level Interaction Insights into Carbon Utilization and Element Cycling Functions of Hydrothermarchaeota in Hydrothermal Sediment.</title>
        <authorList>
            <person name="Zhou Z."/>
            <person name="Liu Y."/>
            <person name="Xu W."/>
            <person name="Pan J."/>
            <person name="Luo Z.H."/>
            <person name="Li M."/>
        </authorList>
    </citation>
    <scope>NUCLEOTIDE SEQUENCE [LARGE SCALE GENOMIC DNA]</scope>
    <source>
        <strain evidence="2">SpSt-747</strain>
    </source>
</reference>
<evidence type="ECO:0000313" key="2">
    <source>
        <dbReference type="EMBL" id="HGI31072.1"/>
    </source>
</evidence>
<dbReference type="InterPro" id="IPR007607">
    <property type="entry name" value="BacA/B"/>
</dbReference>